<dbReference type="InterPro" id="IPR029058">
    <property type="entry name" value="AB_hydrolase_fold"/>
</dbReference>
<organism evidence="7 8">
    <name type="scientific">Geodermatophilus obscurus</name>
    <dbReference type="NCBI Taxonomy" id="1861"/>
    <lineage>
        <taxon>Bacteria</taxon>
        <taxon>Bacillati</taxon>
        <taxon>Actinomycetota</taxon>
        <taxon>Actinomycetes</taxon>
        <taxon>Geodermatophilales</taxon>
        <taxon>Geodermatophilaceae</taxon>
        <taxon>Geodermatophilus</taxon>
    </lineage>
</organism>
<dbReference type="EMBL" id="FRDM01000003">
    <property type="protein sequence ID" value="SHN58710.1"/>
    <property type="molecule type" value="Genomic_DNA"/>
</dbReference>
<dbReference type="PANTHER" id="PTHR43248:SF29">
    <property type="entry name" value="TRIPEPTIDYL AMINOPEPTIDASE"/>
    <property type="match status" value="1"/>
</dbReference>
<protein>
    <submittedName>
        <fullName evidence="7">TAP-like protein</fullName>
    </submittedName>
</protein>
<evidence type="ECO:0000256" key="3">
    <source>
        <dbReference type="ARBA" id="ARBA00022801"/>
    </source>
</evidence>
<dbReference type="InterPro" id="IPR013595">
    <property type="entry name" value="Pept_S33_TAP-like_C"/>
</dbReference>
<feature type="domain" description="AB hydrolase-1" evidence="5">
    <location>
        <begin position="96"/>
        <end position="265"/>
    </location>
</feature>
<proteinExistence type="inferred from homology"/>
<dbReference type="SUPFAM" id="SSF53474">
    <property type="entry name" value="alpha/beta-Hydrolases"/>
    <property type="match status" value="1"/>
</dbReference>
<dbReference type="Pfam" id="PF00561">
    <property type="entry name" value="Abhydrolase_1"/>
    <property type="match status" value="1"/>
</dbReference>
<feature type="chain" id="PRO_5012364876" evidence="4">
    <location>
        <begin position="26"/>
        <end position="535"/>
    </location>
</feature>
<dbReference type="GO" id="GO:0016787">
    <property type="term" value="F:hydrolase activity"/>
    <property type="evidence" value="ECO:0007669"/>
    <property type="project" value="UniProtKB-KW"/>
</dbReference>
<evidence type="ECO:0000259" key="6">
    <source>
        <dbReference type="Pfam" id="PF08386"/>
    </source>
</evidence>
<dbReference type="Gene3D" id="3.40.50.1820">
    <property type="entry name" value="alpha/beta hydrolase"/>
    <property type="match status" value="1"/>
</dbReference>
<keyword evidence="3" id="KW-0378">Hydrolase</keyword>
<evidence type="ECO:0000313" key="8">
    <source>
        <dbReference type="Proteomes" id="UP000184428"/>
    </source>
</evidence>
<gene>
    <name evidence="7" type="ORF">SAMN05660350_00803</name>
</gene>
<feature type="domain" description="Peptidase S33 tripeptidyl aminopeptidase-like C-terminal" evidence="6">
    <location>
        <begin position="418"/>
        <end position="507"/>
    </location>
</feature>
<reference evidence="7 8" key="1">
    <citation type="submission" date="2016-12" db="EMBL/GenBank/DDBJ databases">
        <authorList>
            <person name="Song W.-J."/>
            <person name="Kurnit D.M."/>
        </authorList>
    </citation>
    <scope>NUCLEOTIDE SEQUENCE [LARGE SCALE GENOMIC DNA]</scope>
    <source>
        <strain evidence="7 8">DSM 43162</strain>
    </source>
</reference>
<comment type="similarity">
    <text evidence="1">Belongs to the peptidase S33 family.</text>
</comment>
<dbReference type="Proteomes" id="UP000184428">
    <property type="component" value="Unassembled WGS sequence"/>
</dbReference>
<sequence length="535" mass="55462">MARWRRTLVVVAVATLVSGAGTAVAAASVPAAEPLPGTVPQLTWSACGTTEPATAAGVQCAAADLPMDHDEPAGALVQVALARVPAADQANRIGSLFVNPGGPGGEYVTYLQETGAGLFADLNARFDIVAFAPRGVAPSTPAVDCRVDPETQGPTVTPTPTPFDADLDALVAQAQRYVDACLAANGAILGHLSTANVARDLDLLRAAVGDEQLSYLGFSYGTVIGATYATLYPEGYRAMVLDAAVDADGYLNDPLGFTAEQAAGFEVALARFAEACAVDQVACSGFGGIDPYLAYDQLLAAAEATPIPADAYPADPRPVTADDIRLVTIRLLYAKQLWGLLGRVLSEAANGDASFIRALVHSVFRADSAPADRQFTIGASEQRYPQGDLQVYLDRGAEAWASFPHFGGNSGYTEIHYALWPVRDEDAFPGPFEASGSAPAPLVIGTTYDPATPYAWAERLADDLGNARLLTLEGDGHAAYGGRSACIDSSTEAYLVDGALPAAGTVCRQETVFESPVPAPTTAAVAAQALNGLLP</sequence>
<dbReference type="Pfam" id="PF08386">
    <property type="entry name" value="Abhydrolase_4"/>
    <property type="match status" value="1"/>
</dbReference>
<evidence type="ECO:0000256" key="2">
    <source>
        <dbReference type="ARBA" id="ARBA00022729"/>
    </source>
</evidence>
<keyword evidence="2 4" id="KW-0732">Signal</keyword>
<dbReference type="InterPro" id="IPR000073">
    <property type="entry name" value="AB_hydrolase_1"/>
</dbReference>
<name>A0A1M7SJT9_9ACTN</name>
<evidence type="ECO:0000313" key="7">
    <source>
        <dbReference type="EMBL" id="SHN58710.1"/>
    </source>
</evidence>
<accession>A0A1M7SJT9</accession>
<evidence type="ECO:0000256" key="4">
    <source>
        <dbReference type="SAM" id="SignalP"/>
    </source>
</evidence>
<dbReference type="AlphaFoldDB" id="A0A1M7SJT9"/>
<dbReference type="PANTHER" id="PTHR43248">
    <property type="entry name" value="2-SUCCINYL-6-HYDROXY-2,4-CYCLOHEXADIENE-1-CARBOXYLATE SYNTHASE"/>
    <property type="match status" value="1"/>
</dbReference>
<feature type="signal peptide" evidence="4">
    <location>
        <begin position="1"/>
        <end position="25"/>
    </location>
</feature>
<evidence type="ECO:0000256" key="1">
    <source>
        <dbReference type="ARBA" id="ARBA00010088"/>
    </source>
</evidence>
<evidence type="ECO:0000259" key="5">
    <source>
        <dbReference type="Pfam" id="PF00561"/>
    </source>
</evidence>
<dbReference type="InterPro" id="IPR051601">
    <property type="entry name" value="Serine_prot/Carboxylest_S33"/>
</dbReference>